<accession>A0A2G1WDA5</accession>
<comment type="caution">
    <text evidence="1">The sequence shown here is derived from an EMBL/GenBank/DDBJ whole genome shotgun (WGS) entry which is preliminary data.</text>
</comment>
<reference evidence="1 2" key="1">
    <citation type="submission" date="2017-06" db="EMBL/GenBank/DDBJ databases">
        <title>Description of Rhodopirellula bahusiensis sp. nov.</title>
        <authorList>
            <person name="Kizina J."/>
            <person name="Harder J."/>
        </authorList>
    </citation>
    <scope>NUCLEOTIDE SEQUENCE [LARGE SCALE GENOMIC DNA]</scope>
    <source>
        <strain evidence="1 2">SWK21</strain>
    </source>
</reference>
<proteinExistence type="predicted"/>
<dbReference type="AlphaFoldDB" id="A0A2G1WDA5"/>
<organism evidence="1 2">
    <name type="scientific">Rhodopirellula bahusiensis</name>
    <dbReference type="NCBI Taxonomy" id="2014065"/>
    <lineage>
        <taxon>Bacteria</taxon>
        <taxon>Pseudomonadati</taxon>
        <taxon>Planctomycetota</taxon>
        <taxon>Planctomycetia</taxon>
        <taxon>Pirellulales</taxon>
        <taxon>Pirellulaceae</taxon>
        <taxon>Rhodopirellula</taxon>
    </lineage>
</organism>
<protein>
    <submittedName>
        <fullName evidence="1">Uncharacterized protein</fullName>
    </submittedName>
</protein>
<dbReference type="Proteomes" id="UP000225740">
    <property type="component" value="Unassembled WGS sequence"/>
</dbReference>
<evidence type="ECO:0000313" key="1">
    <source>
        <dbReference type="EMBL" id="PHQ37032.1"/>
    </source>
</evidence>
<dbReference type="GeneID" id="90606924"/>
<sequence>MDSQATWDSLLSEWTAGNWLEVIDLAEALLGWLKKDGFAPETMGTLRLGADWNRTLATAMATFALQRSNEVLDNPAGIPSTVPFTLSCATCNNEGPSTVGQAINAGWSHFYYVPAGMSENFLGYCPICRKTDLEI</sequence>
<evidence type="ECO:0000313" key="2">
    <source>
        <dbReference type="Proteomes" id="UP000225740"/>
    </source>
</evidence>
<dbReference type="EMBL" id="NIZW01000001">
    <property type="protein sequence ID" value="PHQ37032.1"/>
    <property type="molecule type" value="Genomic_DNA"/>
</dbReference>
<dbReference type="RefSeq" id="WP_099258741.1">
    <property type="nucleotide sequence ID" value="NZ_NIZW01000001.1"/>
</dbReference>
<keyword evidence="2" id="KW-1185">Reference proteome</keyword>
<name>A0A2G1WDA5_9BACT</name>
<dbReference type="OrthoDB" id="289470at2"/>
<gene>
    <name evidence="1" type="ORF">CEE69_01280</name>
</gene>